<dbReference type="GO" id="GO:0016705">
    <property type="term" value="F:oxidoreductase activity, acting on paired donors, with incorporation or reduction of molecular oxygen"/>
    <property type="evidence" value="ECO:0007669"/>
    <property type="project" value="InterPro"/>
</dbReference>
<dbReference type="Proteomes" id="UP000030645">
    <property type="component" value="Unassembled WGS sequence"/>
</dbReference>
<evidence type="ECO:0000256" key="3">
    <source>
        <dbReference type="ARBA" id="ARBA00023004"/>
    </source>
</evidence>
<feature type="binding site" description="axial binding residue" evidence="4">
    <location>
        <position position="455"/>
    </location>
    <ligand>
        <name>heme</name>
        <dbReference type="ChEBI" id="CHEBI:30413"/>
    </ligand>
    <ligandPart>
        <name>Fe</name>
        <dbReference type="ChEBI" id="CHEBI:18248"/>
    </ligandPart>
</feature>
<dbReference type="PRINTS" id="PR00385">
    <property type="entry name" value="P450"/>
</dbReference>
<keyword evidence="5" id="KW-0560">Oxidoreductase</keyword>
<protein>
    <submittedName>
        <fullName evidence="6">Cytochrome P450 71A1</fullName>
    </submittedName>
</protein>
<evidence type="ECO:0000313" key="6">
    <source>
        <dbReference type="EMBL" id="EXB94470.1"/>
    </source>
</evidence>
<dbReference type="PROSITE" id="PS00086">
    <property type="entry name" value="CYTOCHROME_P450"/>
    <property type="match status" value="1"/>
</dbReference>
<dbReference type="eggNOG" id="KOG0156">
    <property type="taxonomic scope" value="Eukaryota"/>
</dbReference>
<evidence type="ECO:0000256" key="4">
    <source>
        <dbReference type="PIRSR" id="PIRSR602401-1"/>
    </source>
</evidence>
<dbReference type="STRING" id="981085.W9RJY4"/>
<evidence type="ECO:0000313" key="7">
    <source>
        <dbReference type="Proteomes" id="UP000030645"/>
    </source>
</evidence>
<reference evidence="7" key="1">
    <citation type="submission" date="2013-01" db="EMBL/GenBank/DDBJ databases">
        <title>Draft Genome Sequence of a Mulberry Tree, Morus notabilis C.K. Schneid.</title>
        <authorList>
            <person name="He N."/>
            <person name="Zhao S."/>
        </authorList>
    </citation>
    <scope>NUCLEOTIDE SEQUENCE</scope>
</reference>
<dbReference type="GO" id="GO:0005506">
    <property type="term" value="F:iron ion binding"/>
    <property type="evidence" value="ECO:0007669"/>
    <property type="project" value="InterPro"/>
</dbReference>
<comment type="cofactor">
    <cofactor evidence="4">
        <name>heme</name>
        <dbReference type="ChEBI" id="CHEBI:30413"/>
    </cofactor>
</comment>
<dbReference type="Pfam" id="PF00067">
    <property type="entry name" value="p450"/>
    <property type="match status" value="1"/>
</dbReference>
<dbReference type="EMBL" id="KE345160">
    <property type="protein sequence ID" value="EXB94470.1"/>
    <property type="molecule type" value="Genomic_DNA"/>
</dbReference>
<comment type="similarity">
    <text evidence="1 5">Belongs to the cytochrome P450 family.</text>
</comment>
<dbReference type="GO" id="GO:0004497">
    <property type="term" value="F:monooxygenase activity"/>
    <property type="evidence" value="ECO:0007669"/>
    <property type="project" value="UniProtKB-KW"/>
</dbReference>
<keyword evidence="4 5" id="KW-0349">Heme</keyword>
<evidence type="ECO:0000256" key="1">
    <source>
        <dbReference type="ARBA" id="ARBA00010617"/>
    </source>
</evidence>
<keyword evidence="7" id="KW-1185">Reference proteome</keyword>
<accession>W9RJY4</accession>
<keyword evidence="2 4" id="KW-0479">Metal-binding</keyword>
<name>W9RJY4_9ROSA</name>
<dbReference type="Gene3D" id="1.10.630.10">
    <property type="entry name" value="Cytochrome P450"/>
    <property type="match status" value="1"/>
</dbReference>
<dbReference type="KEGG" id="mnt:21401926"/>
<dbReference type="CDD" id="cd11072">
    <property type="entry name" value="CYP71-like"/>
    <property type="match status" value="1"/>
</dbReference>
<evidence type="ECO:0000256" key="5">
    <source>
        <dbReference type="RuleBase" id="RU000461"/>
    </source>
</evidence>
<evidence type="ECO:0000256" key="2">
    <source>
        <dbReference type="ARBA" id="ARBA00022723"/>
    </source>
</evidence>
<organism evidence="6 7">
    <name type="scientific">Morus notabilis</name>
    <dbReference type="NCBI Taxonomy" id="981085"/>
    <lineage>
        <taxon>Eukaryota</taxon>
        <taxon>Viridiplantae</taxon>
        <taxon>Streptophyta</taxon>
        <taxon>Embryophyta</taxon>
        <taxon>Tracheophyta</taxon>
        <taxon>Spermatophyta</taxon>
        <taxon>Magnoliopsida</taxon>
        <taxon>eudicotyledons</taxon>
        <taxon>Gunneridae</taxon>
        <taxon>Pentapetalae</taxon>
        <taxon>rosids</taxon>
        <taxon>fabids</taxon>
        <taxon>Rosales</taxon>
        <taxon>Moraceae</taxon>
        <taxon>Moreae</taxon>
        <taxon>Morus</taxon>
    </lineage>
</organism>
<dbReference type="PANTHER" id="PTHR47955">
    <property type="entry name" value="CYTOCHROME P450 FAMILY 71 PROTEIN"/>
    <property type="match status" value="1"/>
</dbReference>
<gene>
    <name evidence="6" type="ORF">L484_018971</name>
</gene>
<dbReference type="AlphaFoldDB" id="W9RJY4"/>
<dbReference type="InterPro" id="IPR002401">
    <property type="entry name" value="Cyt_P450_E_grp-I"/>
</dbReference>
<dbReference type="InterPro" id="IPR017972">
    <property type="entry name" value="Cyt_P450_CS"/>
</dbReference>
<dbReference type="PANTHER" id="PTHR47955:SF18">
    <property type="entry name" value="CYTOCHROME P450 71A1-LIKE"/>
    <property type="match status" value="1"/>
</dbReference>
<keyword evidence="3 4" id="KW-0408">Iron</keyword>
<dbReference type="InterPro" id="IPR036396">
    <property type="entry name" value="Cyt_P450_sf"/>
</dbReference>
<dbReference type="SUPFAM" id="SSF48264">
    <property type="entry name" value="Cytochrome P450"/>
    <property type="match status" value="1"/>
</dbReference>
<sequence>MEALKILLMFKEWGQELQDSPTLFNPIIFSLLLIFFSFCVFKLIRGQKLNLPPSPTRLPIIGNLHQLGKDLHRSLRDLSEKHGPIMLVHFCNVPTLVVSSEEVSREILNNSVFQNRPQFKAANTLFYESTDVAFCKYGEYWRETKKICVLELFSAKRVQAFRHVREEEAAEMIENVRRHCCQDGAFVDLSEMFVNIANNIVSRSALGQKYARVDGSESFGDLARKAMELIGAFNFEDFVPYLGWLDVLTGLNARIKRTAKAFHGLLDQVIEEHQQRMGDQSEEKDLVDILLHLQKDGQLDINLTRDNLKAILLDMFIGGTDNNASVMEWAMAELMKNPNMMKKVQEEVRRVVGNKSKIDEADIDQMGFLKCVVKETLRLHTPVVITRETIVGTKLEGYDIPPKTRVLINNWAIQRDPKLWERSEEFVPKRFANNAVDFKGQHSQFTPFGAGRRGCPGIMFAMAEMEYVLANLLCWFDWKLPPGQTVEEFDMSDSFGLVIRRKVPLRLVPIIHSFSS</sequence>
<dbReference type="OrthoDB" id="1470350at2759"/>
<dbReference type="GO" id="GO:0020037">
    <property type="term" value="F:heme binding"/>
    <property type="evidence" value="ECO:0007669"/>
    <property type="project" value="InterPro"/>
</dbReference>
<dbReference type="InterPro" id="IPR001128">
    <property type="entry name" value="Cyt_P450"/>
</dbReference>
<dbReference type="PRINTS" id="PR00463">
    <property type="entry name" value="EP450I"/>
</dbReference>
<proteinExistence type="inferred from homology"/>
<keyword evidence="5" id="KW-0503">Monooxygenase</keyword>
<dbReference type="FunFam" id="1.10.630.10:FF:000011">
    <property type="entry name" value="Cytochrome P450 83B1"/>
    <property type="match status" value="1"/>
</dbReference>